<dbReference type="STRING" id="1223802.SUTH_01959"/>
<dbReference type="InterPro" id="IPR024432">
    <property type="entry name" value="Put_RecE_PDDEXK-like_dom"/>
</dbReference>
<feature type="domain" description="Putative exodeoxyribonuclease 8 PDDEXK-like" evidence="1">
    <location>
        <begin position="24"/>
        <end position="260"/>
    </location>
</feature>
<protein>
    <recommendedName>
        <fullName evidence="1">Putative exodeoxyribonuclease 8 PDDEXK-like domain-containing protein</fullName>
    </recommendedName>
</protein>
<dbReference type="RefSeq" id="WP_052473508.1">
    <property type="nucleotide sequence ID" value="NZ_AP012547.1"/>
</dbReference>
<reference evidence="2 3" key="1">
    <citation type="journal article" date="2014" name="Syst. Appl. Microbiol.">
        <title>Complete genomes of freshwater sulfur oxidizers Sulfuricella denitrificans skB26 and Sulfuritalea hydrogenivorans sk43H: genetic insights into the sulfur oxidation pathway of betaproteobacteria.</title>
        <authorList>
            <person name="Watanabe T."/>
            <person name="Kojima H."/>
            <person name="Fukui M."/>
        </authorList>
    </citation>
    <scope>NUCLEOTIDE SEQUENCE [LARGE SCALE GENOMIC DNA]</scope>
    <source>
        <strain evidence="2">DSM22779</strain>
    </source>
</reference>
<accession>W0SFC4</accession>
<dbReference type="Pfam" id="PF12684">
    <property type="entry name" value="DUF3799"/>
    <property type="match status" value="1"/>
</dbReference>
<organism evidence="2 3">
    <name type="scientific">Sulfuritalea hydrogenivorans sk43H</name>
    <dbReference type="NCBI Taxonomy" id="1223802"/>
    <lineage>
        <taxon>Bacteria</taxon>
        <taxon>Pseudomonadati</taxon>
        <taxon>Pseudomonadota</taxon>
        <taxon>Betaproteobacteria</taxon>
        <taxon>Nitrosomonadales</taxon>
        <taxon>Sterolibacteriaceae</taxon>
        <taxon>Sulfuritalea</taxon>
    </lineage>
</organism>
<dbReference type="OrthoDB" id="256590at2"/>
<dbReference type="InterPro" id="IPR011604">
    <property type="entry name" value="PDDEXK-like_dom_sf"/>
</dbReference>
<evidence type="ECO:0000259" key="1">
    <source>
        <dbReference type="Pfam" id="PF12684"/>
    </source>
</evidence>
<name>W0SFC4_9PROT</name>
<evidence type="ECO:0000313" key="3">
    <source>
        <dbReference type="Proteomes" id="UP000031637"/>
    </source>
</evidence>
<dbReference type="EMBL" id="AP012547">
    <property type="protein sequence ID" value="BAO29751.1"/>
    <property type="molecule type" value="Genomic_DNA"/>
</dbReference>
<evidence type="ECO:0000313" key="2">
    <source>
        <dbReference type="EMBL" id="BAO29751.1"/>
    </source>
</evidence>
<dbReference type="HOGENOM" id="CLU_070063_1_0_4"/>
<keyword evidence="3" id="KW-1185">Reference proteome</keyword>
<proteinExistence type="predicted"/>
<dbReference type="AlphaFoldDB" id="W0SFC4"/>
<sequence length="277" mass="30616">MKLNHPGLLVMPATQYHAEKAIGHSGIVKMLKSPAHLREYLDHPHEPTPAMAFGTAVHTYVLEQDRFAEEFVVAEKFDRRTKEGKEAAARFEEANHGKIVITSEEMATLTLVQRAVFAHQGASRLLSSGDAELSAFWTDTETGLNCKCRPDWFNGEAIVDLKTCIDASSGGFSRSMANFGYDIQAAFYVDGIKAVTGMELPFLFVAVEKEAPHAVAVYRADPDVIEIGRKKYRAALQLLRWCQASGNWPAYQPGGEIELISLPRWAANTEAFELDAA</sequence>
<dbReference type="Proteomes" id="UP000031637">
    <property type="component" value="Chromosome"/>
</dbReference>
<gene>
    <name evidence="2" type="ORF">SUTH_01959</name>
</gene>
<dbReference type="Gene3D" id="3.90.320.10">
    <property type="match status" value="1"/>
</dbReference>
<dbReference type="KEGG" id="shd:SUTH_01959"/>